<keyword evidence="3" id="KW-1185">Reference proteome</keyword>
<organism evidence="2 3">
    <name type="scientific">Rhizomicrobium electricum</name>
    <dbReference type="NCBI Taxonomy" id="480070"/>
    <lineage>
        <taxon>Bacteria</taxon>
        <taxon>Pseudomonadati</taxon>
        <taxon>Pseudomonadota</taxon>
        <taxon>Alphaproteobacteria</taxon>
        <taxon>Micropepsales</taxon>
        <taxon>Micropepsaceae</taxon>
        <taxon>Rhizomicrobium</taxon>
    </lineage>
</organism>
<evidence type="ECO:0000256" key="1">
    <source>
        <dbReference type="SAM" id="Phobius"/>
    </source>
</evidence>
<feature type="transmembrane region" description="Helical" evidence="1">
    <location>
        <begin position="38"/>
        <end position="58"/>
    </location>
</feature>
<dbReference type="EMBL" id="BAAADD010000001">
    <property type="protein sequence ID" value="GAA0559022.1"/>
    <property type="molecule type" value="Genomic_DNA"/>
</dbReference>
<proteinExistence type="predicted"/>
<keyword evidence="1" id="KW-0812">Transmembrane</keyword>
<protein>
    <recommendedName>
        <fullName evidence="4">Peptidase M48 domain-containing protein</fullName>
    </recommendedName>
</protein>
<accession>A0ABN1E4Q4</accession>
<reference evidence="3" key="1">
    <citation type="journal article" date="2019" name="Int. J. Syst. Evol. Microbiol.">
        <title>The Global Catalogue of Microorganisms (GCM) 10K type strain sequencing project: providing services to taxonomists for standard genome sequencing and annotation.</title>
        <authorList>
            <consortium name="The Broad Institute Genomics Platform"/>
            <consortium name="The Broad Institute Genome Sequencing Center for Infectious Disease"/>
            <person name="Wu L."/>
            <person name="Ma J."/>
        </authorList>
    </citation>
    <scope>NUCLEOTIDE SEQUENCE [LARGE SCALE GENOMIC DNA]</scope>
    <source>
        <strain evidence="3">JCM 15089</strain>
    </source>
</reference>
<evidence type="ECO:0008006" key="4">
    <source>
        <dbReference type="Google" id="ProtNLM"/>
    </source>
</evidence>
<dbReference type="Proteomes" id="UP001499951">
    <property type="component" value="Unassembled WGS sequence"/>
</dbReference>
<comment type="caution">
    <text evidence="2">The sequence shown here is derived from an EMBL/GenBank/DDBJ whole genome shotgun (WGS) entry which is preliminary data.</text>
</comment>
<gene>
    <name evidence="2" type="ORF">GCM10008942_04370</name>
</gene>
<keyword evidence="1" id="KW-0472">Membrane</keyword>
<evidence type="ECO:0000313" key="3">
    <source>
        <dbReference type="Proteomes" id="UP001499951"/>
    </source>
</evidence>
<evidence type="ECO:0000313" key="2">
    <source>
        <dbReference type="EMBL" id="GAA0559022.1"/>
    </source>
</evidence>
<sequence>MPSAAVHSSITLAACFELANLLAQLANCSAKLPAIAGVAINIAAAAPATNIPYFMVLISTHPFKAYRSERRIGRTISDTD</sequence>
<keyword evidence="1" id="KW-1133">Transmembrane helix</keyword>
<name>A0ABN1E4Q4_9PROT</name>